<keyword evidence="2" id="KW-1185">Reference proteome</keyword>
<evidence type="ECO:0000313" key="2">
    <source>
        <dbReference type="Proteomes" id="UP000441585"/>
    </source>
</evidence>
<protein>
    <recommendedName>
        <fullName evidence="3">Phage head morphogenesis domain-containing protein</fullName>
    </recommendedName>
</protein>
<evidence type="ECO:0008006" key="3">
    <source>
        <dbReference type="Google" id="ProtNLM"/>
    </source>
</evidence>
<comment type="caution">
    <text evidence="1">The sequence shown here is derived from an EMBL/GenBank/DDBJ whole genome shotgun (WGS) entry which is preliminary data.</text>
</comment>
<dbReference type="Proteomes" id="UP000441585">
    <property type="component" value="Unassembled WGS sequence"/>
</dbReference>
<proteinExistence type="predicted"/>
<reference evidence="1 2" key="1">
    <citation type="submission" date="2019-11" db="EMBL/GenBank/DDBJ databases">
        <title>Bacillus idriensis genome.</title>
        <authorList>
            <person name="Konopka E.N."/>
            <person name="Newman J.D."/>
        </authorList>
    </citation>
    <scope>NUCLEOTIDE SEQUENCE [LARGE SCALE GENOMIC DNA]</scope>
    <source>
        <strain evidence="1 2">DSM 19097</strain>
    </source>
</reference>
<dbReference type="AlphaFoldDB" id="A0A6I2MBK6"/>
<organism evidence="1 2">
    <name type="scientific">Metabacillus idriensis</name>
    <dbReference type="NCBI Taxonomy" id="324768"/>
    <lineage>
        <taxon>Bacteria</taxon>
        <taxon>Bacillati</taxon>
        <taxon>Bacillota</taxon>
        <taxon>Bacilli</taxon>
        <taxon>Bacillales</taxon>
        <taxon>Bacillaceae</taxon>
        <taxon>Metabacillus</taxon>
    </lineage>
</organism>
<evidence type="ECO:0000313" key="1">
    <source>
        <dbReference type="EMBL" id="MRX54697.1"/>
    </source>
</evidence>
<sequence>MTAQEQLDRLMMKLAQDYQRLNAKQQSFAIKEIGRVRLEIGDMLADYAGDDGMIKKQRLNRLLRDLESIEKSVRKTGEIAFTKVAEESSSFAIAGASSALVEAVGAATISGIAFDRINRHVLEYVTRRFADDGLVLSDRVWNLAGEQRDQLSKVLRSGIIRGESVSKMIAGVRQVYDNETWKIRRLVVTEGNTAMRTAVAFNGRESNIVQGIRIHRGKANRPDHKCTVLELADSYGLGTGVYPTSASEVYNPHVNCTSTLTYELVEREALFRNANER</sequence>
<gene>
    <name evidence="1" type="ORF">GJU41_12005</name>
</gene>
<accession>A0A6I2MBK6</accession>
<name>A0A6I2MBK6_9BACI</name>
<dbReference type="EMBL" id="WKKF01000002">
    <property type="protein sequence ID" value="MRX54697.1"/>
    <property type="molecule type" value="Genomic_DNA"/>
</dbReference>
<dbReference type="RefSeq" id="WP_154318710.1">
    <property type="nucleotide sequence ID" value="NZ_CAJGAA010000002.1"/>
</dbReference>